<feature type="region of interest" description="Disordered" evidence="1">
    <location>
        <begin position="193"/>
        <end position="213"/>
    </location>
</feature>
<name>A0ABD3MSQ5_9STRA</name>
<comment type="caution">
    <text evidence="2">The sequence shown here is derived from an EMBL/GenBank/DDBJ whole genome shotgun (WGS) entry which is preliminary data.</text>
</comment>
<dbReference type="Proteomes" id="UP001530315">
    <property type="component" value="Unassembled WGS sequence"/>
</dbReference>
<keyword evidence="3" id="KW-1185">Reference proteome</keyword>
<feature type="compositionally biased region" description="Basic and acidic residues" evidence="1">
    <location>
        <begin position="35"/>
        <end position="52"/>
    </location>
</feature>
<organism evidence="2 3">
    <name type="scientific">Stephanodiscus triporus</name>
    <dbReference type="NCBI Taxonomy" id="2934178"/>
    <lineage>
        <taxon>Eukaryota</taxon>
        <taxon>Sar</taxon>
        <taxon>Stramenopiles</taxon>
        <taxon>Ochrophyta</taxon>
        <taxon>Bacillariophyta</taxon>
        <taxon>Coscinodiscophyceae</taxon>
        <taxon>Thalassiosirophycidae</taxon>
        <taxon>Stephanodiscales</taxon>
        <taxon>Stephanodiscaceae</taxon>
        <taxon>Stephanodiscus</taxon>
    </lineage>
</organism>
<evidence type="ECO:0008006" key="4">
    <source>
        <dbReference type="Google" id="ProtNLM"/>
    </source>
</evidence>
<sequence length="540" mass="59486">MDGFASQLADLRRAATRAGVVVAAAGGGGGGDGDDGPKKRGRGGGDHHRGSVDDPSSGRGDHGRRRREDGSRHDRRDNRRRRRRGEDDQRDGSTLGALVERVAETYERDVDAGEGRHRRIRDGRRHVALLFLTIDDLPHEHIWREWLTGSDDDGDECVIVSVICHAKHPERIRSDWLRRRHLLRREFASSSTAAAAGRGGGGGGGSTSFHTRRPEWGSVDIAKAMMDLLEEGLRIGDITENVGDYRRYLSTPSRTTTHVTTSGTDASVYDDDVPPPPVDRFVFVSESCLPVTTLREFEMALFGPRYAPEDEDAGSVVGMWNQPSSKEGQSPYDKSWIRARSTPNNGYARQLQWDAIRERDVPSRYVWKADQWVALTRTHAEAISSLTNGRYLDGRSLWPAFRDVRALDEIYVPTALSILGVVRRPTGGEEIGADDDHDHDRRPLLRSNGESLAGPGIRRRRVTYCDWSVGARNPASFGPAEWKEVASKARGEGCLFARKFVLGGGLSSASSFALGKKREGMAGNGLISVEAWKSAVANLS</sequence>
<dbReference type="EMBL" id="JALLAZ020001760">
    <property type="protein sequence ID" value="KAL3764991.1"/>
    <property type="molecule type" value="Genomic_DNA"/>
</dbReference>
<evidence type="ECO:0000313" key="3">
    <source>
        <dbReference type="Proteomes" id="UP001530315"/>
    </source>
</evidence>
<feature type="region of interest" description="Disordered" evidence="1">
    <location>
        <begin position="429"/>
        <end position="452"/>
    </location>
</feature>
<feature type="compositionally biased region" description="Gly residues" evidence="1">
    <location>
        <begin position="197"/>
        <end position="206"/>
    </location>
</feature>
<dbReference type="AlphaFoldDB" id="A0ABD3MSQ5"/>
<accession>A0ABD3MSQ5</accession>
<dbReference type="InterPro" id="IPR044174">
    <property type="entry name" value="BC10-like"/>
</dbReference>
<reference evidence="2 3" key="1">
    <citation type="submission" date="2024-10" db="EMBL/GenBank/DDBJ databases">
        <title>Updated reference genomes for cyclostephanoid diatoms.</title>
        <authorList>
            <person name="Roberts W.R."/>
            <person name="Alverson A.J."/>
        </authorList>
    </citation>
    <scope>NUCLEOTIDE SEQUENCE [LARGE SCALE GENOMIC DNA]</scope>
    <source>
        <strain evidence="2 3">AJA276-08</strain>
    </source>
</reference>
<feature type="compositionally biased region" description="Basic and acidic residues" evidence="1">
    <location>
        <begin position="434"/>
        <end position="443"/>
    </location>
</feature>
<dbReference type="PANTHER" id="PTHR31042:SF150">
    <property type="entry name" value="OS06G0661900 PROTEIN"/>
    <property type="match status" value="1"/>
</dbReference>
<dbReference type="PANTHER" id="PTHR31042">
    <property type="entry name" value="CORE-2/I-BRANCHING BETA-1,6-N-ACETYLGLUCOSAMINYLTRANSFERASE FAMILY PROTEIN-RELATED"/>
    <property type="match status" value="1"/>
</dbReference>
<protein>
    <recommendedName>
        <fullName evidence="4">Hexosyltransferase</fullName>
    </recommendedName>
</protein>
<evidence type="ECO:0000313" key="2">
    <source>
        <dbReference type="EMBL" id="KAL3764991.1"/>
    </source>
</evidence>
<proteinExistence type="predicted"/>
<evidence type="ECO:0000256" key="1">
    <source>
        <dbReference type="SAM" id="MobiDB-lite"/>
    </source>
</evidence>
<feature type="region of interest" description="Disordered" evidence="1">
    <location>
        <begin position="23"/>
        <end position="95"/>
    </location>
</feature>
<feature type="compositionally biased region" description="Basic and acidic residues" evidence="1">
    <location>
        <begin position="66"/>
        <end position="77"/>
    </location>
</feature>
<gene>
    <name evidence="2" type="ORF">ACHAW5_001841</name>
</gene>